<comment type="caution">
    <text evidence="2">The sequence shown here is derived from an EMBL/GenBank/DDBJ whole genome shotgun (WGS) entry which is preliminary data.</text>
</comment>
<feature type="compositionally biased region" description="Basic and acidic residues" evidence="1">
    <location>
        <begin position="8"/>
        <end position="19"/>
    </location>
</feature>
<accession>A0A4C1Z9D0</accession>
<feature type="region of interest" description="Disordered" evidence="1">
    <location>
        <begin position="1"/>
        <end position="68"/>
    </location>
</feature>
<name>A0A4C1Z9D0_EUMVA</name>
<gene>
    <name evidence="2" type="ORF">EVAR_66766_1</name>
</gene>
<evidence type="ECO:0000256" key="1">
    <source>
        <dbReference type="SAM" id="MobiDB-lite"/>
    </source>
</evidence>
<evidence type="ECO:0000313" key="3">
    <source>
        <dbReference type="Proteomes" id="UP000299102"/>
    </source>
</evidence>
<organism evidence="2 3">
    <name type="scientific">Eumeta variegata</name>
    <name type="common">Bagworm moth</name>
    <name type="synonym">Eumeta japonica</name>
    <dbReference type="NCBI Taxonomy" id="151549"/>
    <lineage>
        <taxon>Eukaryota</taxon>
        <taxon>Metazoa</taxon>
        <taxon>Ecdysozoa</taxon>
        <taxon>Arthropoda</taxon>
        <taxon>Hexapoda</taxon>
        <taxon>Insecta</taxon>
        <taxon>Pterygota</taxon>
        <taxon>Neoptera</taxon>
        <taxon>Endopterygota</taxon>
        <taxon>Lepidoptera</taxon>
        <taxon>Glossata</taxon>
        <taxon>Ditrysia</taxon>
        <taxon>Tineoidea</taxon>
        <taxon>Psychidae</taxon>
        <taxon>Oiketicinae</taxon>
        <taxon>Eumeta</taxon>
    </lineage>
</organism>
<proteinExistence type="predicted"/>
<protein>
    <submittedName>
        <fullName evidence="2">Uncharacterized protein</fullName>
    </submittedName>
</protein>
<dbReference type="OrthoDB" id="412981at2759"/>
<feature type="compositionally biased region" description="Low complexity" evidence="1">
    <location>
        <begin position="45"/>
        <end position="54"/>
    </location>
</feature>
<dbReference type="Proteomes" id="UP000299102">
    <property type="component" value="Unassembled WGS sequence"/>
</dbReference>
<dbReference type="AlphaFoldDB" id="A0A4C1Z9D0"/>
<reference evidence="2 3" key="1">
    <citation type="journal article" date="2019" name="Commun. Biol.">
        <title>The bagworm genome reveals a unique fibroin gene that provides high tensile strength.</title>
        <authorList>
            <person name="Kono N."/>
            <person name="Nakamura H."/>
            <person name="Ohtoshi R."/>
            <person name="Tomita M."/>
            <person name="Numata K."/>
            <person name="Arakawa K."/>
        </authorList>
    </citation>
    <scope>NUCLEOTIDE SEQUENCE [LARGE SCALE GENOMIC DNA]</scope>
</reference>
<sequence length="151" mass="16184">MGPSSLDRQGRLPDEKTPGHEATQVLRSAPAPARKGVWKIRERCPSSSPSVPSVRQDRDAPLFCKGSGGDSGGGLRGTIYSTFTIGYTRKTASHDAQVERQVQEILTAPVPPLPGDYFVSPAETIKMIARLPKRNAPGPDAILTAAIRLLL</sequence>
<keyword evidence="3" id="KW-1185">Reference proteome</keyword>
<dbReference type="EMBL" id="BGZK01001609">
    <property type="protein sequence ID" value="GBP83215.1"/>
    <property type="molecule type" value="Genomic_DNA"/>
</dbReference>
<evidence type="ECO:0000313" key="2">
    <source>
        <dbReference type="EMBL" id="GBP83215.1"/>
    </source>
</evidence>